<dbReference type="GeneID" id="37023280"/>
<dbReference type="InParanoid" id="A0A316V4B2"/>
<evidence type="ECO:0000313" key="2">
    <source>
        <dbReference type="EMBL" id="PWN32360.1"/>
    </source>
</evidence>
<feature type="compositionally biased region" description="Polar residues" evidence="1">
    <location>
        <begin position="112"/>
        <end position="124"/>
    </location>
</feature>
<accession>A0A316V4B2</accession>
<feature type="compositionally biased region" description="Polar residues" evidence="1">
    <location>
        <begin position="1"/>
        <end position="16"/>
    </location>
</feature>
<dbReference type="EMBL" id="KZ819606">
    <property type="protein sequence ID" value="PWN32360.1"/>
    <property type="molecule type" value="Genomic_DNA"/>
</dbReference>
<sequence length="156" mass="16639">MSESDINQSEADSSSSKMERFARIAAEEEEEIEIRNVFNTAPTMTDQGFTKSSEFKPASFVSSRGGIGSSKLGIGASQREPNNNDEDDRSLSRAGIGRAGIGSSRGIDAETSESAASRKSSLNQFMPAKDSLKMSNETSTLQQDAPPSSAFSQRAS</sequence>
<feature type="compositionally biased region" description="Basic and acidic residues" evidence="1">
    <location>
        <begin position="17"/>
        <end position="26"/>
    </location>
</feature>
<dbReference type="RefSeq" id="XP_025352662.1">
    <property type="nucleotide sequence ID" value="XM_025501499.1"/>
</dbReference>
<feature type="compositionally biased region" description="Low complexity" evidence="1">
    <location>
        <begin position="92"/>
        <end position="106"/>
    </location>
</feature>
<feature type="region of interest" description="Disordered" evidence="1">
    <location>
        <begin position="1"/>
        <end position="156"/>
    </location>
</feature>
<gene>
    <name evidence="2" type="ORF">FA14DRAFT_186088</name>
</gene>
<keyword evidence="3" id="KW-1185">Reference proteome</keyword>
<feature type="compositionally biased region" description="Polar residues" evidence="1">
    <location>
        <begin position="133"/>
        <end position="156"/>
    </location>
</feature>
<organism evidence="2 3">
    <name type="scientific">Meira miltonrushii</name>
    <dbReference type="NCBI Taxonomy" id="1280837"/>
    <lineage>
        <taxon>Eukaryota</taxon>
        <taxon>Fungi</taxon>
        <taxon>Dikarya</taxon>
        <taxon>Basidiomycota</taxon>
        <taxon>Ustilaginomycotina</taxon>
        <taxon>Exobasidiomycetes</taxon>
        <taxon>Exobasidiales</taxon>
        <taxon>Brachybasidiaceae</taxon>
        <taxon>Meira</taxon>
    </lineage>
</organism>
<name>A0A316V4B2_9BASI</name>
<feature type="compositionally biased region" description="Polar residues" evidence="1">
    <location>
        <begin position="37"/>
        <end position="52"/>
    </location>
</feature>
<dbReference type="AlphaFoldDB" id="A0A316V4B2"/>
<evidence type="ECO:0000256" key="1">
    <source>
        <dbReference type="SAM" id="MobiDB-lite"/>
    </source>
</evidence>
<evidence type="ECO:0000313" key="3">
    <source>
        <dbReference type="Proteomes" id="UP000245771"/>
    </source>
</evidence>
<protein>
    <submittedName>
        <fullName evidence="2">Uncharacterized protein</fullName>
    </submittedName>
</protein>
<proteinExistence type="predicted"/>
<dbReference type="Proteomes" id="UP000245771">
    <property type="component" value="Unassembled WGS sequence"/>
</dbReference>
<reference evidence="2 3" key="1">
    <citation type="journal article" date="2018" name="Mol. Biol. Evol.">
        <title>Broad Genomic Sampling Reveals a Smut Pathogenic Ancestry of the Fungal Clade Ustilaginomycotina.</title>
        <authorList>
            <person name="Kijpornyongpan T."/>
            <person name="Mondo S.J."/>
            <person name="Barry K."/>
            <person name="Sandor L."/>
            <person name="Lee J."/>
            <person name="Lipzen A."/>
            <person name="Pangilinan J."/>
            <person name="LaButti K."/>
            <person name="Hainaut M."/>
            <person name="Henrissat B."/>
            <person name="Grigoriev I.V."/>
            <person name="Spatafora J.W."/>
            <person name="Aime M.C."/>
        </authorList>
    </citation>
    <scope>NUCLEOTIDE SEQUENCE [LARGE SCALE GENOMIC DNA]</scope>
    <source>
        <strain evidence="2 3">MCA 3882</strain>
    </source>
</reference>